<reference evidence="2 3" key="1">
    <citation type="submission" date="2020-08" db="EMBL/GenBank/DDBJ databases">
        <title>Genome public.</title>
        <authorList>
            <person name="Liu C."/>
            <person name="Sun Q."/>
        </authorList>
    </citation>
    <scope>NUCLEOTIDE SEQUENCE [LARGE SCALE GENOMIC DNA]</scope>
    <source>
        <strain evidence="2 3">BX17</strain>
    </source>
</reference>
<evidence type="ECO:0000256" key="1">
    <source>
        <dbReference type="SAM" id="Phobius"/>
    </source>
</evidence>
<dbReference type="Proteomes" id="UP000652847">
    <property type="component" value="Unassembled WGS sequence"/>
</dbReference>
<keyword evidence="3" id="KW-1185">Reference proteome</keyword>
<keyword evidence="1" id="KW-0812">Transmembrane</keyword>
<gene>
    <name evidence="2" type="ORF">H8S54_07755</name>
</gene>
<feature type="transmembrane region" description="Helical" evidence="1">
    <location>
        <begin position="89"/>
        <end position="109"/>
    </location>
</feature>
<protein>
    <submittedName>
        <fullName evidence="2">Anti-sigma factor</fullName>
    </submittedName>
</protein>
<proteinExistence type="predicted"/>
<evidence type="ECO:0000313" key="3">
    <source>
        <dbReference type="Proteomes" id="UP000652847"/>
    </source>
</evidence>
<sequence>MHINNNDLEKFQNDVMNTDEMISFLEHLDQCDYCLEQLIEHSEQDTQTVAPAYMKETIMKRATAPDTRARKAAVDTTHKMRIFYEGLRTVVGVALALVMLLSLGQANFFTPQVPKSATEATAARQEARSSLRSFSNSLTDGLCSGSQKLAEYINNLSNTITNGGN</sequence>
<accession>A0A8I0AIK0</accession>
<dbReference type="EMBL" id="JACOOT010000017">
    <property type="protein sequence ID" value="MBC5650999.1"/>
    <property type="molecule type" value="Genomic_DNA"/>
</dbReference>
<evidence type="ECO:0000313" key="2">
    <source>
        <dbReference type="EMBL" id="MBC5650999.1"/>
    </source>
</evidence>
<keyword evidence="1" id="KW-0472">Membrane</keyword>
<comment type="caution">
    <text evidence="2">The sequence shown here is derived from an EMBL/GenBank/DDBJ whole genome shotgun (WGS) entry which is preliminary data.</text>
</comment>
<name>A0A8I0AIK0_9FIRM</name>
<keyword evidence="1" id="KW-1133">Transmembrane helix</keyword>
<dbReference type="AlphaFoldDB" id="A0A8I0AIK0"/>
<organism evidence="2 3">
    <name type="scientific">Blautia segnis</name>
    <dbReference type="NCBI Taxonomy" id="2763030"/>
    <lineage>
        <taxon>Bacteria</taxon>
        <taxon>Bacillati</taxon>
        <taxon>Bacillota</taxon>
        <taxon>Clostridia</taxon>
        <taxon>Lachnospirales</taxon>
        <taxon>Lachnospiraceae</taxon>
        <taxon>Blautia</taxon>
    </lineage>
</organism>
<dbReference type="RefSeq" id="WP_021925939.1">
    <property type="nucleotide sequence ID" value="NZ_JACOOT010000017.1"/>
</dbReference>